<keyword evidence="6" id="KW-0915">Sodium</keyword>
<evidence type="ECO:0000256" key="10">
    <source>
        <dbReference type="ARBA" id="ARBA00023201"/>
    </source>
</evidence>
<evidence type="ECO:0000256" key="11">
    <source>
        <dbReference type="ARBA" id="ARBA00023303"/>
    </source>
</evidence>
<evidence type="ECO:0000256" key="4">
    <source>
        <dbReference type="ARBA" id="ARBA00022692"/>
    </source>
</evidence>
<evidence type="ECO:0000313" key="14">
    <source>
        <dbReference type="Proteomes" id="UP001165740"/>
    </source>
</evidence>
<dbReference type="PRINTS" id="PR01078">
    <property type="entry name" value="AMINACHANNEL"/>
</dbReference>
<dbReference type="InterPro" id="IPR001873">
    <property type="entry name" value="ENaC"/>
</dbReference>
<evidence type="ECO:0000313" key="15">
    <source>
        <dbReference type="RefSeq" id="XP_055884554.1"/>
    </source>
</evidence>
<keyword evidence="7 12" id="KW-0406">Ion transport</keyword>
<protein>
    <submittedName>
        <fullName evidence="15 16">Amiloride-sensitive sodium channel subunit alpha-like</fullName>
    </submittedName>
</protein>
<keyword evidence="14" id="KW-1185">Reference proteome</keyword>
<reference evidence="15 16" key="1">
    <citation type="submission" date="2025-04" db="UniProtKB">
        <authorList>
            <consortium name="RefSeq"/>
        </authorList>
    </citation>
    <scope>IDENTIFICATION</scope>
</reference>
<dbReference type="Gene3D" id="2.60.470.10">
    <property type="entry name" value="Acid-sensing ion channels like domains"/>
    <property type="match status" value="1"/>
</dbReference>
<evidence type="ECO:0000256" key="7">
    <source>
        <dbReference type="ARBA" id="ARBA00023065"/>
    </source>
</evidence>
<sequence>MAGSVVDVISSSSTKRSKLWDIFTFYTERASMNGIVFVVDSLHINKRIFWLILLLSATGAMTFHLYSLVSKYLDYAKHSDINIGFSSLEFPAVTICNVNIMRVSKVENASDAVQDFMNRLSQNNLETKVGQNSPENDVIVTGDESDTDEKVSMADFLDTFDDNFDFDQDNVEDSFYDANSPQSWEAVANRSTITTLVENFKDVYSFMNITDKKSVGHQLGDMLRQCSFATRKCERNFSQSTNSDYGNCYTIQDARYVSKKNGPSGGLELILYLEIDEYLPLITSGKGAHIVIHDKNTVPLPEEEGIAVSAGQQTMIGLKQIKITRLGNPYVACKNVDDFYRQYKVNYTRNLCQKMCFLKQIYNECKCLDTSYYFINVLLKINGTKTCLTSDEVKCVTRIKVSFRGDNETCGCYSPCSERIFDTYVSSRTWPNNDLLSVLVKDVCTTNVDICQKLKNKSELEIRENFLKLNIFYRDLNYEELAEQPNYEIFQLLSDFGGTMGLWIGLSVLSLFEIINVISELLYCLICNRRHRRN</sequence>
<evidence type="ECO:0000256" key="5">
    <source>
        <dbReference type="ARBA" id="ARBA00022989"/>
    </source>
</evidence>
<evidence type="ECO:0000256" key="2">
    <source>
        <dbReference type="ARBA" id="ARBA00022448"/>
    </source>
</evidence>
<evidence type="ECO:0000256" key="3">
    <source>
        <dbReference type="ARBA" id="ARBA00022461"/>
    </source>
</evidence>
<organism evidence="14 16">
    <name type="scientific">Biomphalaria glabrata</name>
    <name type="common">Bloodfluke planorb</name>
    <name type="synonym">Freshwater snail</name>
    <dbReference type="NCBI Taxonomy" id="6526"/>
    <lineage>
        <taxon>Eukaryota</taxon>
        <taxon>Metazoa</taxon>
        <taxon>Spiralia</taxon>
        <taxon>Lophotrochozoa</taxon>
        <taxon>Mollusca</taxon>
        <taxon>Gastropoda</taxon>
        <taxon>Heterobranchia</taxon>
        <taxon>Euthyneura</taxon>
        <taxon>Panpulmonata</taxon>
        <taxon>Hygrophila</taxon>
        <taxon>Lymnaeoidea</taxon>
        <taxon>Planorbidae</taxon>
        <taxon>Biomphalaria</taxon>
    </lineage>
</organism>
<keyword evidence="8 13" id="KW-0472">Membrane</keyword>
<keyword evidence="10 12" id="KW-0739">Sodium transport</keyword>
<evidence type="ECO:0000256" key="12">
    <source>
        <dbReference type="RuleBase" id="RU000679"/>
    </source>
</evidence>
<dbReference type="PANTHER" id="PTHR11690:SF248">
    <property type="entry name" value="PICKPOCKET 17, ISOFORM A"/>
    <property type="match status" value="1"/>
</dbReference>
<dbReference type="AlphaFoldDB" id="A0A9W3ABD0"/>
<dbReference type="Pfam" id="PF00858">
    <property type="entry name" value="ASC"/>
    <property type="match status" value="1"/>
</dbReference>
<evidence type="ECO:0000256" key="8">
    <source>
        <dbReference type="ARBA" id="ARBA00023136"/>
    </source>
</evidence>
<name>A0A9W3ABD0_BIOGL</name>
<keyword evidence="5 13" id="KW-1133">Transmembrane helix</keyword>
<evidence type="ECO:0000256" key="13">
    <source>
        <dbReference type="SAM" id="Phobius"/>
    </source>
</evidence>
<keyword evidence="2 12" id="KW-0813">Transport</keyword>
<dbReference type="Gene3D" id="1.10.287.770">
    <property type="entry name" value="YojJ-like"/>
    <property type="match status" value="1"/>
</dbReference>
<keyword evidence="11 12" id="KW-0407">Ion channel</keyword>
<comment type="subcellular location">
    <subcellularLocation>
        <location evidence="1">Membrane</location>
        <topology evidence="1">Multi-pass membrane protein</topology>
    </subcellularLocation>
</comment>
<feature type="transmembrane region" description="Helical" evidence="13">
    <location>
        <begin position="500"/>
        <end position="526"/>
    </location>
</feature>
<dbReference type="OMA" id="RYRERAN"/>
<dbReference type="GeneID" id="106053252"/>
<evidence type="ECO:0000256" key="9">
    <source>
        <dbReference type="ARBA" id="ARBA00023180"/>
    </source>
</evidence>
<keyword evidence="4 12" id="KW-0812">Transmembrane</keyword>
<proteinExistence type="inferred from homology"/>
<gene>
    <name evidence="15 16" type="primary">LOC106053252</name>
</gene>
<dbReference type="OrthoDB" id="6021021at2759"/>
<dbReference type="RefSeq" id="XP_055884555.1">
    <property type="nucleotide sequence ID" value="XM_056028580.1"/>
</dbReference>
<keyword evidence="9" id="KW-0325">Glycoprotein</keyword>
<evidence type="ECO:0000313" key="16">
    <source>
        <dbReference type="RefSeq" id="XP_055884555.1"/>
    </source>
</evidence>
<dbReference type="GO" id="GO:0005886">
    <property type="term" value="C:plasma membrane"/>
    <property type="evidence" value="ECO:0007669"/>
    <property type="project" value="TreeGrafter"/>
</dbReference>
<dbReference type="FunFam" id="1.10.287.770:FF:000001">
    <property type="entry name" value="Acid-sensing ion channel subunit 1"/>
    <property type="match status" value="1"/>
</dbReference>
<dbReference type="PANTHER" id="PTHR11690">
    <property type="entry name" value="AMILORIDE-SENSITIVE SODIUM CHANNEL-RELATED"/>
    <property type="match status" value="1"/>
</dbReference>
<comment type="similarity">
    <text evidence="12">Belongs to the amiloride-sensitive sodium channel (TC 1.A.6) family.</text>
</comment>
<feature type="transmembrane region" description="Helical" evidence="13">
    <location>
        <begin position="48"/>
        <end position="69"/>
    </location>
</feature>
<accession>A0A9W3ABD0</accession>
<keyword evidence="3 12" id="KW-0894">Sodium channel</keyword>
<evidence type="ECO:0000256" key="1">
    <source>
        <dbReference type="ARBA" id="ARBA00004141"/>
    </source>
</evidence>
<evidence type="ECO:0000256" key="6">
    <source>
        <dbReference type="ARBA" id="ARBA00023053"/>
    </source>
</evidence>
<dbReference type="Proteomes" id="UP001165740">
    <property type="component" value="Chromosome 5"/>
</dbReference>
<dbReference type="GO" id="GO:0015280">
    <property type="term" value="F:ligand-gated sodium channel activity"/>
    <property type="evidence" value="ECO:0007669"/>
    <property type="project" value="TreeGrafter"/>
</dbReference>
<dbReference type="RefSeq" id="XP_055884554.1">
    <property type="nucleotide sequence ID" value="XM_056028579.1"/>
</dbReference>